<dbReference type="InterPro" id="IPR001245">
    <property type="entry name" value="Ser-Thr/Tyr_kinase_cat_dom"/>
</dbReference>
<gene>
    <name evidence="9" type="ORF">PACLA_8A089422</name>
</gene>
<keyword evidence="6 9" id="KW-0418">Kinase</keyword>
<dbReference type="GO" id="GO:0005524">
    <property type="term" value="F:ATP binding"/>
    <property type="evidence" value="ECO:0007669"/>
    <property type="project" value="UniProtKB-UniRule"/>
</dbReference>
<dbReference type="InterPro" id="IPR017441">
    <property type="entry name" value="Protein_kinase_ATP_BS"/>
</dbReference>
<dbReference type="Gene3D" id="3.30.200.20">
    <property type="entry name" value="Phosphorylase Kinase, domain 1"/>
    <property type="match status" value="1"/>
</dbReference>
<feature type="domain" description="Protein kinase" evidence="8">
    <location>
        <begin position="20"/>
        <end position="128"/>
    </location>
</feature>
<evidence type="ECO:0000259" key="8">
    <source>
        <dbReference type="PROSITE" id="PS50011"/>
    </source>
</evidence>
<dbReference type="InterPro" id="IPR011009">
    <property type="entry name" value="Kinase-like_dom_sf"/>
</dbReference>
<name>A0A6S7L6N7_PARCT</name>
<feature type="non-terminal residue" evidence="9">
    <location>
        <position position="128"/>
    </location>
</feature>
<evidence type="ECO:0000256" key="1">
    <source>
        <dbReference type="ARBA" id="ARBA00010507"/>
    </source>
</evidence>
<evidence type="ECO:0000256" key="4">
    <source>
        <dbReference type="ARBA" id="ARBA00022679"/>
    </source>
</evidence>
<dbReference type="PROSITE" id="PS50011">
    <property type="entry name" value="PROTEIN_KINASE_DOM"/>
    <property type="match status" value="1"/>
</dbReference>
<dbReference type="PROSITE" id="PS00107">
    <property type="entry name" value="PROTEIN_KINASE_ATP"/>
    <property type="match status" value="1"/>
</dbReference>
<evidence type="ECO:0000256" key="5">
    <source>
        <dbReference type="ARBA" id="ARBA00022741"/>
    </source>
</evidence>
<keyword evidence="4" id="KW-0808">Transferase</keyword>
<dbReference type="EC" id="2.7.11.1" evidence="2"/>
<dbReference type="SUPFAM" id="SSF56112">
    <property type="entry name" value="Protein kinase-like (PK-like)"/>
    <property type="match status" value="1"/>
</dbReference>
<evidence type="ECO:0000313" key="10">
    <source>
        <dbReference type="Proteomes" id="UP001152795"/>
    </source>
</evidence>
<keyword evidence="3" id="KW-0723">Serine/threonine-protein kinase</keyword>
<dbReference type="Proteomes" id="UP001152795">
    <property type="component" value="Unassembled WGS sequence"/>
</dbReference>
<dbReference type="AlphaFoldDB" id="A0A6S7L6N7"/>
<organism evidence="9 10">
    <name type="scientific">Paramuricea clavata</name>
    <name type="common">Red gorgonian</name>
    <name type="synonym">Violescent sea-whip</name>
    <dbReference type="NCBI Taxonomy" id="317549"/>
    <lineage>
        <taxon>Eukaryota</taxon>
        <taxon>Metazoa</taxon>
        <taxon>Cnidaria</taxon>
        <taxon>Anthozoa</taxon>
        <taxon>Octocorallia</taxon>
        <taxon>Malacalcyonacea</taxon>
        <taxon>Plexauridae</taxon>
        <taxon>Paramuricea</taxon>
    </lineage>
</organism>
<evidence type="ECO:0000313" key="9">
    <source>
        <dbReference type="EMBL" id="CAB4028129.1"/>
    </source>
</evidence>
<comment type="similarity">
    <text evidence="1">Belongs to the protein kinase superfamily. TKL Ser/Thr protein kinase family. RAF subfamily.</text>
</comment>
<dbReference type="InterPro" id="IPR000719">
    <property type="entry name" value="Prot_kinase_dom"/>
</dbReference>
<keyword evidence="5" id="KW-0547">Nucleotide-binding</keyword>
<proteinExistence type="inferred from homology"/>
<evidence type="ECO:0000256" key="6">
    <source>
        <dbReference type="ARBA" id="ARBA00022777"/>
    </source>
</evidence>
<evidence type="ECO:0000256" key="7">
    <source>
        <dbReference type="ARBA" id="ARBA00022840"/>
    </source>
</evidence>
<evidence type="ECO:0000256" key="3">
    <source>
        <dbReference type="ARBA" id="ARBA00022527"/>
    </source>
</evidence>
<keyword evidence="7" id="KW-0067">ATP-binding</keyword>
<keyword evidence="10" id="KW-1185">Reference proteome</keyword>
<dbReference type="Pfam" id="PF07714">
    <property type="entry name" value="PK_Tyr_Ser-Thr"/>
    <property type="match status" value="1"/>
</dbReference>
<dbReference type="EMBL" id="CACRXK020015266">
    <property type="protein sequence ID" value="CAB4028129.1"/>
    <property type="molecule type" value="Genomic_DNA"/>
</dbReference>
<comment type="caution">
    <text evidence="9">The sequence shown here is derived from an EMBL/GenBank/DDBJ whole genome shotgun (WGS) entry which is preliminary data.</text>
</comment>
<reference evidence="9" key="1">
    <citation type="submission" date="2020-04" db="EMBL/GenBank/DDBJ databases">
        <authorList>
            <person name="Alioto T."/>
            <person name="Alioto T."/>
            <person name="Gomez Garrido J."/>
        </authorList>
    </citation>
    <scope>NUCLEOTIDE SEQUENCE</scope>
    <source>
        <strain evidence="9">A484AB</strain>
    </source>
</reference>
<dbReference type="FunFam" id="3.30.200.20:FF:000024">
    <property type="entry name" value="B-Raf proto-oncogene serine/threonine-protein kinase"/>
    <property type="match status" value="1"/>
</dbReference>
<dbReference type="GO" id="GO:0005829">
    <property type="term" value="C:cytosol"/>
    <property type="evidence" value="ECO:0007669"/>
    <property type="project" value="TreeGrafter"/>
</dbReference>
<dbReference type="GO" id="GO:0005739">
    <property type="term" value="C:mitochondrion"/>
    <property type="evidence" value="ECO:0007669"/>
    <property type="project" value="TreeGrafter"/>
</dbReference>
<evidence type="ECO:0000256" key="2">
    <source>
        <dbReference type="ARBA" id="ARBA00012513"/>
    </source>
</evidence>
<dbReference type="PANTHER" id="PTHR44329">
    <property type="entry name" value="SERINE/THREONINE-PROTEIN KINASE TNNI3K-RELATED"/>
    <property type="match status" value="1"/>
</dbReference>
<dbReference type="OrthoDB" id="774951at2759"/>
<dbReference type="GO" id="GO:0004709">
    <property type="term" value="F:MAP kinase kinase kinase activity"/>
    <property type="evidence" value="ECO:0007669"/>
    <property type="project" value="TreeGrafter"/>
</dbReference>
<protein>
    <recommendedName>
        <fullName evidence="2">non-specific serine/threonine protein kinase</fullName>
        <ecNumber evidence="2">2.7.11.1</ecNumber>
    </recommendedName>
</protein>
<dbReference type="InterPro" id="IPR051681">
    <property type="entry name" value="Ser/Thr_Kinases-Pseudokinases"/>
</dbReference>
<sequence>SEQRPFHNSNDDWHIPEKEVKMGEQIGSGSFGTVFKGEWHGTVAVKRLNTTDPTPAQLQAFENEVAVLRKTRHVNVLLFMGYVSKPSLAIVTEWCEGSTLYHHLYVNETDFDSLTLLSIGRQIAQGME</sequence>
<dbReference type="PANTHER" id="PTHR44329:SF262">
    <property type="entry name" value="RAF HOMOLOG SERINE_THREONINE-PROTEIN KINASE RAF"/>
    <property type="match status" value="1"/>
</dbReference>
<accession>A0A6S7L6N7</accession>